<accession>A0A2C9JCL9</accession>
<proteinExistence type="predicted"/>
<dbReference type="Proteomes" id="UP000076420">
    <property type="component" value="Unassembled WGS sequence"/>
</dbReference>
<evidence type="ECO:0000256" key="1">
    <source>
        <dbReference type="SAM" id="MobiDB-lite"/>
    </source>
</evidence>
<feature type="region of interest" description="Disordered" evidence="1">
    <location>
        <begin position="1"/>
        <end position="38"/>
    </location>
</feature>
<dbReference type="VEuPathDB" id="VectorBase:BGLB000646"/>
<organism evidence="2 3">
    <name type="scientific">Biomphalaria glabrata</name>
    <name type="common">Bloodfluke planorb</name>
    <name type="synonym">Freshwater snail</name>
    <dbReference type="NCBI Taxonomy" id="6526"/>
    <lineage>
        <taxon>Eukaryota</taxon>
        <taxon>Metazoa</taxon>
        <taxon>Spiralia</taxon>
        <taxon>Lophotrochozoa</taxon>
        <taxon>Mollusca</taxon>
        <taxon>Gastropoda</taxon>
        <taxon>Heterobranchia</taxon>
        <taxon>Euthyneura</taxon>
        <taxon>Panpulmonata</taxon>
        <taxon>Hygrophila</taxon>
        <taxon>Lymnaeoidea</taxon>
        <taxon>Planorbidae</taxon>
        <taxon>Biomphalaria</taxon>
    </lineage>
</organism>
<evidence type="ECO:0000313" key="3">
    <source>
        <dbReference type="Proteomes" id="UP000076420"/>
    </source>
</evidence>
<name>A0A2C9JCL9_BIOGL</name>
<sequence length="346" mass="36681">MANCTVVPTRSTRIPVASTTGKGASPSPVRAAHKGDRKSMHTVIAVTPKKCIDANSNRNLASTAEIIPPCKTDPSREEWENKDNDEAARSGEEYGVENSEENRKRSNVGIELISLEKSIHKSLERSLESQASLQSSTHSSSSLSTVATTSSSSQSSAYSSSNTDRHWAAGHHLNQSTSSESSSSPGAGGATFDSSASSCSTTNTATDSTAVAAIVDNVVGGVKILPSGSNGLTAQIAEGKSKVGVSYHVILTYAITDTYTHFKGQHTLHSGTEVLDGCDTGLLAADQGYRGSLPKGQIAVLDVKEKLKAASRRTINAEVKILAIKPNQQVTLTYFEVFDERENKYF</sequence>
<dbReference type="KEGG" id="bgt:106079635"/>
<feature type="compositionally biased region" description="Polar residues" evidence="1">
    <location>
        <begin position="1"/>
        <end position="22"/>
    </location>
</feature>
<protein>
    <submittedName>
        <fullName evidence="2">Uncharacterized protein</fullName>
    </submittedName>
</protein>
<feature type="region of interest" description="Disordered" evidence="1">
    <location>
        <begin position="65"/>
        <end position="104"/>
    </location>
</feature>
<gene>
    <name evidence="2" type="primary">106079635</name>
</gene>
<feature type="compositionally biased region" description="Basic and acidic residues" evidence="1">
    <location>
        <begin position="73"/>
        <end position="92"/>
    </location>
</feature>
<evidence type="ECO:0000313" key="2">
    <source>
        <dbReference type="EnsemblMetazoa" id="BGLB000646-PB"/>
    </source>
</evidence>
<feature type="compositionally biased region" description="Low complexity" evidence="1">
    <location>
        <begin position="176"/>
        <end position="199"/>
    </location>
</feature>
<dbReference type="VEuPathDB" id="VectorBase:BGLAX_026610"/>
<feature type="region of interest" description="Disordered" evidence="1">
    <location>
        <begin position="134"/>
        <end position="199"/>
    </location>
</feature>
<dbReference type="EnsemblMetazoa" id="BGLB000646-RB">
    <property type="protein sequence ID" value="BGLB000646-PB"/>
    <property type="gene ID" value="BGLB000646"/>
</dbReference>
<feature type="compositionally biased region" description="Low complexity" evidence="1">
    <location>
        <begin position="134"/>
        <end position="161"/>
    </location>
</feature>
<reference evidence="2" key="1">
    <citation type="submission" date="2020-05" db="UniProtKB">
        <authorList>
            <consortium name="EnsemblMetazoa"/>
        </authorList>
    </citation>
    <scope>IDENTIFICATION</scope>
    <source>
        <strain evidence="2">BB02</strain>
    </source>
</reference>
<dbReference type="AlphaFoldDB" id="A0A2C9JCL9"/>